<dbReference type="AlphaFoldDB" id="A0A939GZX2"/>
<protein>
    <submittedName>
        <fullName evidence="1">Uncharacterized protein</fullName>
    </submittedName>
</protein>
<name>A0A939GZX2_9BURK</name>
<comment type="caution">
    <text evidence="1">The sequence shown here is derived from an EMBL/GenBank/DDBJ whole genome shotgun (WGS) entry which is preliminary data.</text>
</comment>
<dbReference type="Proteomes" id="UP000664731">
    <property type="component" value="Unassembled WGS sequence"/>
</dbReference>
<evidence type="ECO:0000313" key="2">
    <source>
        <dbReference type="Proteomes" id="UP000664731"/>
    </source>
</evidence>
<sequence length="453" mass="48481">MSTLPDFTGPGFFAGEAPDGLTTVAGTPTSAQVRVYWRDPADPQAPDVLVASTQSAADGTWQIAGLNPALRYVVRAQKSQFDDVTVVGAMPSRSDVIAYVDQLVPHEDEFGNVDGLAGYVLLDSGLRPFTCEVIQPLPYGLSARVEGRKLLIEGVSSDIGLWEGVVRVTASNGALVDVPVQVRVQVPWTPARLAVPAKIWLDDDSPIAVDDTDGCSQWGDKSGQDNHFVQSSAGHRPVIVSGELHSRRVVRFDGTRSFMQAASEKAKLLMSGAAAGWVFAVVRKRSKDTVAGDRPVFWIPRGSSMASRFALAYSGGSTMNRPYIGGRRLDSDGFGSASLALAPDSVTDWKLLFGQIDYAQRRADIEVDFEHATAQNLWSGGGVTSSSPSYYPPSIGAFSGASVTAADVDMACIFFGDGVLDPADRLRLEGWSAHRYGLVDKLPADHPYKESAP</sequence>
<organism evidence="1 2">
    <name type="scientific">Comamonas denitrificans</name>
    <dbReference type="NCBI Taxonomy" id="117506"/>
    <lineage>
        <taxon>Bacteria</taxon>
        <taxon>Pseudomonadati</taxon>
        <taxon>Pseudomonadota</taxon>
        <taxon>Betaproteobacteria</taxon>
        <taxon>Burkholderiales</taxon>
        <taxon>Comamonadaceae</taxon>
        <taxon>Comamonas</taxon>
    </lineage>
</organism>
<evidence type="ECO:0000313" key="1">
    <source>
        <dbReference type="EMBL" id="MBO1249370.1"/>
    </source>
</evidence>
<dbReference type="EMBL" id="JAFNME010000009">
    <property type="protein sequence ID" value="MBO1249370.1"/>
    <property type="molecule type" value="Genomic_DNA"/>
</dbReference>
<reference evidence="1" key="1">
    <citation type="submission" date="2021-03" db="EMBL/GenBank/DDBJ databases">
        <title>Comamonas denitrificans.</title>
        <authorList>
            <person name="Finster K."/>
        </authorList>
    </citation>
    <scope>NUCLEOTIDE SEQUENCE</scope>
    <source>
        <strain evidence="1">MM2021_4</strain>
    </source>
</reference>
<dbReference type="RefSeq" id="WP_207574890.1">
    <property type="nucleotide sequence ID" value="NZ_JAFNME010000009.1"/>
</dbReference>
<keyword evidence="2" id="KW-1185">Reference proteome</keyword>
<gene>
    <name evidence="1" type="ORF">J1777_05895</name>
</gene>
<accession>A0A939GZX2</accession>
<proteinExistence type="predicted"/>